<evidence type="ECO:0000256" key="1">
    <source>
        <dbReference type="SAM" id="Phobius"/>
    </source>
</evidence>
<keyword evidence="1" id="KW-0472">Membrane</keyword>
<keyword evidence="1" id="KW-0812">Transmembrane</keyword>
<protein>
    <submittedName>
        <fullName evidence="2">Uncharacterized protein</fullName>
    </submittedName>
</protein>
<proteinExistence type="predicted"/>
<reference evidence="2" key="1">
    <citation type="submission" date="2018-02" db="EMBL/GenBank/DDBJ databases">
        <title>Rhizophora mucronata_Transcriptome.</title>
        <authorList>
            <person name="Meera S.P."/>
            <person name="Sreeshan A."/>
            <person name="Augustine A."/>
        </authorList>
    </citation>
    <scope>NUCLEOTIDE SEQUENCE</scope>
    <source>
        <tissue evidence="2">Leaf</tissue>
    </source>
</reference>
<accession>A0A2P2KAK3</accession>
<name>A0A2P2KAK3_RHIMU</name>
<dbReference type="AlphaFoldDB" id="A0A2P2KAK3"/>
<keyword evidence="1" id="KW-1133">Transmembrane helix</keyword>
<sequence>MEEIGCGVIHSFILLSLRGTKILETLEYFSIWASFFFFVSFPSFSCFFSFRFLPLKFHQRFCRFVVQVTGAYECCV</sequence>
<evidence type="ECO:0000313" key="2">
    <source>
        <dbReference type="EMBL" id="MBX02759.1"/>
    </source>
</evidence>
<organism evidence="2">
    <name type="scientific">Rhizophora mucronata</name>
    <name type="common">Asiatic mangrove</name>
    <dbReference type="NCBI Taxonomy" id="61149"/>
    <lineage>
        <taxon>Eukaryota</taxon>
        <taxon>Viridiplantae</taxon>
        <taxon>Streptophyta</taxon>
        <taxon>Embryophyta</taxon>
        <taxon>Tracheophyta</taxon>
        <taxon>Spermatophyta</taxon>
        <taxon>Magnoliopsida</taxon>
        <taxon>eudicotyledons</taxon>
        <taxon>Gunneridae</taxon>
        <taxon>Pentapetalae</taxon>
        <taxon>rosids</taxon>
        <taxon>fabids</taxon>
        <taxon>Malpighiales</taxon>
        <taxon>Rhizophoraceae</taxon>
        <taxon>Rhizophora</taxon>
    </lineage>
</organism>
<dbReference type="EMBL" id="GGEC01022275">
    <property type="protein sequence ID" value="MBX02759.1"/>
    <property type="molecule type" value="Transcribed_RNA"/>
</dbReference>
<feature type="transmembrane region" description="Helical" evidence="1">
    <location>
        <begin position="29"/>
        <end position="53"/>
    </location>
</feature>